<dbReference type="Gene3D" id="2.60.120.10">
    <property type="entry name" value="Jelly Rolls"/>
    <property type="match status" value="2"/>
</dbReference>
<evidence type="ECO:0000313" key="5">
    <source>
        <dbReference type="EMBL" id="BAK36203.1"/>
    </source>
</evidence>
<comment type="similarity">
    <text evidence="1 3">Belongs to the pirin family.</text>
</comment>
<name>F5XLD7_MICPN</name>
<evidence type="ECO:0000313" key="6">
    <source>
        <dbReference type="Proteomes" id="UP000007947"/>
    </source>
</evidence>
<accession>F5XLD7</accession>
<dbReference type="RefSeq" id="WP_013864066.1">
    <property type="nucleotide sequence ID" value="NC_015635.1"/>
</dbReference>
<keyword evidence="2" id="KW-0479">Metal-binding</keyword>
<reference evidence="5 6" key="1">
    <citation type="submission" date="2011-05" db="EMBL/GenBank/DDBJ databases">
        <title>Whole genome sequence of Microlunatus phosphovorus NM-1.</title>
        <authorList>
            <person name="Hosoyama A."/>
            <person name="Sasaki K."/>
            <person name="Harada T."/>
            <person name="Igarashi R."/>
            <person name="Kawakoshi A."/>
            <person name="Sasagawa M."/>
            <person name="Fukada J."/>
            <person name="Nakamura S."/>
            <person name="Katano Y."/>
            <person name="Hanada S."/>
            <person name="Kamagata Y."/>
            <person name="Nakamura N."/>
            <person name="Yamazaki S."/>
            <person name="Fujita N."/>
        </authorList>
    </citation>
    <scope>NUCLEOTIDE SEQUENCE [LARGE SCALE GENOMIC DNA]</scope>
    <source>
        <strain evidence="6">ATCC 700054 / DSM 10555 / JCM 9379 / NBRC 101784 / NCIMB 13414 / VKM Ac-1990 / NM-1</strain>
    </source>
</reference>
<evidence type="ECO:0000256" key="2">
    <source>
        <dbReference type="PIRSR" id="PIRSR006232-1"/>
    </source>
</evidence>
<evidence type="ECO:0000256" key="1">
    <source>
        <dbReference type="ARBA" id="ARBA00008416"/>
    </source>
</evidence>
<dbReference type="HOGENOM" id="CLU_064194_2_0_11"/>
<dbReference type="PIRSF" id="PIRSF006232">
    <property type="entry name" value="Pirin"/>
    <property type="match status" value="1"/>
</dbReference>
<dbReference type="SUPFAM" id="SSF51182">
    <property type="entry name" value="RmlC-like cupins"/>
    <property type="match status" value="1"/>
</dbReference>
<proteinExistence type="inferred from homology"/>
<feature type="binding site" evidence="2">
    <location>
        <position position="65"/>
    </location>
    <ligand>
        <name>Fe cation</name>
        <dbReference type="ChEBI" id="CHEBI:24875"/>
    </ligand>
</feature>
<gene>
    <name evidence="5" type="ordered locus">MLP_31890</name>
</gene>
<feature type="binding site" evidence="2">
    <location>
        <position position="107"/>
    </location>
    <ligand>
        <name>Fe cation</name>
        <dbReference type="ChEBI" id="CHEBI:24875"/>
    </ligand>
</feature>
<sequence length="245" mass="26162">MTRSSPVSRIQRAGERFLTEVEGITTRHAFSFGQHYDPSNIGFGRLLAHNEESLLSGRGFDDHPHRDTEIVTWVLSGSLLHEDSTGESGIVYPGLVQRLSAGSGVVHAERNDAYRVDRASPRVPVRFVQSWIRPDAPGGAPSYAQRDIEPAALATDWVPAASGSERDAAVSIGAATSTLWITRLAAGATRVLPEAAYVHLFVASGEILVEGVGVLGEGDTLRVVGSAALRVTGRQPSELLAWAMG</sequence>
<dbReference type="PANTHER" id="PTHR43212">
    <property type="entry name" value="QUERCETIN 2,3-DIOXYGENASE"/>
    <property type="match status" value="1"/>
</dbReference>
<dbReference type="InterPro" id="IPR012093">
    <property type="entry name" value="Pirin"/>
</dbReference>
<dbReference type="InterPro" id="IPR014710">
    <property type="entry name" value="RmlC-like_jellyroll"/>
</dbReference>
<feature type="binding site" evidence="2">
    <location>
        <position position="63"/>
    </location>
    <ligand>
        <name>Fe cation</name>
        <dbReference type="ChEBI" id="CHEBI:24875"/>
    </ligand>
</feature>
<dbReference type="InterPro" id="IPR011051">
    <property type="entry name" value="RmlC_Cupin_sf"/>
</dbReference>
<feature type="binding site" evidence="2">
    <location>
        <position position="109"/>
    </location>
    <ligand>
        <name>Fe cation</name>
        <dbReference type="ChEBI" id="CHEBI:24875"/>
    </ligand>
</feature>
<dbReference type="AlphaFoldDB" id="F5XLD7"/>
<dbReference type="InterPro" id="IPR003829">
    <property type="entry name" value="Pirin_N_dom"/>
</dbReference>
<evidence type="ECO:0000256" key="3">
    <source>
        <dbReference type="RuleBase" id="RU003457"/>
    </source>
</evidence>
<dbReference type="KEGG" id="mph:MLP_31890"/>
<comment type="cofactor">
    <cofactor evidence="2">
        <name>Fe cation</name>
        <dbReference type="ChEBI" id="CHEBI:24875"/>
    </cofactor>
    <text evidence="2">Binds 1 Fe cation per subunit.</text>
</comment>
<dbReference type="OrthoDB" id="321327at2"/>
<protein>
    <recommendedName>
        <fullName evidence="4">Pirin N-terminal domain-containing protein</fullName>
    </recommendedName>
</protein>
<dbReference type="Pfam" id="PF02678">
    <property type="entry name" value="Pirin"/>
    <property type="match status" value="1"/>
</dbReference>
<keyword evidence="6" id="KW-1185">Reference proteome</keyword>
<organism evidence="5 6">
    <name type="scientific">Microlunatus phosphovorus (strain ATCC 700054 / DSM 10555 / JCM 9379 / NBRC 101784 / NCIMB 13414 / VKM Ac-1990 / NM-1)</name>
    <dbReference type="NCBI Taxonomy" id="1032480"/>
    <lineage>
        <taxon>Bacteria</taxon>
        <taxon>Bacillati</taxon>
        <taxon>Actinomycetota</taxon>
        <taxon>Actinomycetes</taxon>
        <taxon>Propionibacteriales</taxon>
        <taxon>Propionibacteriaceae</taxon>
        <taxon>Microlunatus</taxon>
    </lineage>
</organism>
<keyword evidence="2" id="KW-0408">Iron</keyword>
<dbReference type="GO" id="GO:0046872">
    <property type="term" value="F:metal ion binding"/>
    <property type="evidence" value="ECO:0007669"/>
    <property type="project" value="UniProtKB-KW"/>
</dbReference>
<feature type="domain" description="Pirin N-terminal" evidence="4">
    <location>
        <begin position="21"/>
        <end position="132"/>
    </location>
</feature>
<dbReference type="STRING" id="1032480.MLP_31890"/>
<evidence type="ECO:0000259" key="4">
    <source>
        <dbReference type="Pfam" id="PF02678"/>
    </source>
</evidence>
<dbReference type="eggNOG" id="COG1741">
    <property type="taxonomic scope" value="Bacteria"/>
</dbReference>
<dbReference type="PANTHER" id="PTHR43212:SF3">
    <property type="entry name" value="QUERCETIN 2,3-DIOXYGENASE"/>
    <property type="match status" value="1"/>
</dbReference>
<dbReference type="Proteomes" id="UP000007947">
    <property type="component" value="Chromosome"/>
</dbReference>
<dbReference type="EMBL" id="AP012204">
    <property type="protein sequence ID" value="BAK36203.1"/>
    <property type="molecule type" value="Genomic_DNA"/>
</dbReference>